<organism evidence="1 2">
    <name type="scientific">Pleurodeles waltl</name>
    <name type="common">Iberian ribbed newt</name>
    <dbReference type="NCBI Taxonomy" id="8319"/>
    <lineage>
        <taxon>Eukaryota</taxon>
        <taxon>Metazoa</taxon>
        <taxon>Chordata</taxon>
        <taxon>Craniata</taxon>
        <taxon>Vertebrata</taxon>
        <taxon>Euteleostomi</taxon>
        <taxon>Amphibia</taxon>
        <taxon>Batrachia</taxon>
        <taxon>Caudata</taxon>
        <taxon>Salamandroidea</taxon>
        <taxon>Salamandridae</taxon>
        <taxon>Pleurodelinae</taxon>
        <taxon>Pleurodeles</taxon>
    </lineage>
</organism>
<sequence length="114" mass="11980">MVLGQAQYSTAAERYGLPRGHRCSSAQAAPNEPALSGRRALCRRASETGILISALGPTFYTSQMTGSRLLFSESISMPSPGPICCRITAVSPGGKSRVPGAQRWFQGPLAAAIL</sequence>
<dbReference type="AlphaFoldDB" id="A0AAV7MX70"/>
<protein>
    <submittedName>
        <fullName evidence="1">Uncharacterized protein</fullName>
    </submittedName>
</protein>
<comment type="caution">
    <text evidence="1">The sequence shown here is derived from an EMBL/GenBank/DDBJ whole genome shotgun (WGS) entry which is preliminary data.</text>
</comment>
<dbReference type="Proteomes" id="UP001066276">
    <property type="component" value="Chromosome 9"/>
</dbReference>
<proteinExistence type="predicted"/>
<keyword evidence="2" id="KW-1185">Reference proteome</keyword>
<name>A0AAV7MX70_PLEWA</name>
<dbReference type="EMBL" id="JANPWB010000013">
    <property type="protein sequence ID" value="KAJ1107664.1"/>
    <property type="molecule type" value="Genomic_DNA"/>
</dbReference>
<accession>A0AAV7MX70</accession>
<gene>
    <name evidence="1" type="ORF">NDU88_005054</name>
</gene>
<reference evidence="1" key="1">
    <citation type="journal article" date="2022" name="bioRxiv">
        <title>Sequencing and chromosome-scale assembly of the giantPleurodeles waltlgenome.</title>
        <authorList>
            <person name="Brown T."/>
            <person name="Elewa A."/>
            <person name="Iarovenko S."/>
            <person name="Subramanian E."/>
            <person name="Araus A.J."/>
            <person name="Petzold A."/>
            <person name="Susuki M."/>
            <person name="Suzuki K.-i.T."/>
            <person name="Hayashi T."/>
            <person name="Toyoda A."/>
            <person name="Oliveira C."/>
            <person name="Osipova E."/>
            <person name="Leigh N.D."/>
            <person name="Simon A."/>
            <person name="Yun M.H."/>
        </authorList>
    </citation>
    <scope>NUCLEOTIDE SEQUENCE</scope>
    <source>
        <strain evidence="1">20211129_DDA</strain>
        <tissue evidence="1">Liver</tissue>
    </source>
</reference>
<evidence type="ECO:0000313" key="1">
    <source>
        <dbReference type="EMBL" id="KAJ1107664.1"/>
    </source>
</evidence>
<evidence type="ECO:0000313" key="2">
    <source>
        <dbReference type="Proteomes" id="UP001066276"/>
    </source>
</evidence>